<accession>A0A8T0FDB9</accession>
<feature type="compositionally biased region" description="Acidic residues" evidence="1">
    <location>
        <begin position="96"/>
        <end position="110"/>
    </location>
</feature>
<feature type="compositionally biased region" description="Basic and acidic residues" evidence="1">
    <location>
        <begin position="111"/>
        <end position="120"/>
    </location>
</feature>
<evidence type="ECO:0000313" key="3">
    <source>
        <dbReference type="Proteomes" id="UP000807504"/>
    </source>
</evidence>
<name>A0A8T0FDB9_ARGBR</name>
<reference evidence="2" key="2">
    <citation type="submission" date="2020-06" db="EMBL/GenBank/DDBJ databases">
        <authorList>
            <person name="Sheffer M."/>
        </authorList>
    </citation>
    <scope>NUCLEOTIDE SEQUENCE</scope>
</reference>
<dbReference type="Proteomes" id="UP000807504">
    <property type="component" value="Unassembled WGS sequence"/>
</dbReference>
<protein>
    <submittedName>
        <fullName evidence="2">Uncharacterized protein</fullName>
    </submittedName>
</protein>
<feature type="region of interest" description="Disordered" evidence="1">
    <location>
        <begin position="96"/>
        <end position="120"/>
    </location>
</feature>
<proteinExistence type="predicted"/>
<organism evidence="2 3">
    <name type="scientific">Argiope bruennichi</name>
    <name type="common">Wasp spider</name>
    <name type="synonym">Aranea bruennichi</name>
    <dbReference type="NCBI Taxonomy" id="94029"/>
    <lineage>
        <taxon>Eukaryota</taxon>
        <taxon>Metazoa</taxon>
        <taxon>Ecdysozoa</taxon>
        <taxon>Arthropoda</taxon>
        <taxon>Chelicerata</taxon>
        <taxon>Arachnida</taxon>
        <taxon>Araneae</taxon>
        <taxon>Araneomorphae</taxon>
        <taxon>Entelegynae</taxon>
        <taxon>Araneoidea</taxon>
        <taxon>Araneidae</taxon>
        <taxon>Argiope</taxon>
    </lineage>
</organism>
<gene>
    <name evidence="2" type="ORF">HNY73_009872</name>
</gene>
<sequence length="208" mass="23999">MCVNTDTANVSETEDEIPFVSLYSEVSKLKDVFVYYQELLAENNLIASESSASISREAILLGEEIYQSVIGMLSENIIVCYDELIHASERCDEELSENIEDNASSDEYEPEGERKKEKENGCSRLKRKDYLSKWEEDVRKGGSIFDKYAIIDSWTYDRFVEARENFQQVTTRNLQQWVLAAVRQLADSEFKASERCVKKFKNKHSIGQ</sequence>
<dbReference type="AlphaFoldDB" id="A0A8T0FDB9"/>
<keyword evidence="3" id="KW-1185">Reference proteome</keyword>
<evidence type="ECO:0000256" key="1">
    <source>
        <dbReference type="SAM" id="MobiDB-lite"/>
    </source>
</evidence>
<reference evidence="2" key="1">
    <citation type="journal article" date="2020" name="bioRxiv">
        <title>Chromosome-level reference genome of the European wasp spider Argiope bruennichi: a resource for studies on range expansion and evolutionary adaptation.</title>
        <authorList>
            <person name="Sheffer M.M."/>
            <person name="Hoppe A."/>
            <person name="Krehenwinkel H."/>
            <person name="Uhl G."/>
            <person name="Kuss A.W."/>
            <person name="Jensen L."/>
            <person name="Jensen C."/>
            <person name="Gillespie R.G."/>
            <person name="Hoff K.J."/>
            <person name="Prost S."/>
        </authorList>
    </citation>
    <scope>NUCLEOTIDE SEQUENCE</scope>
</reference>
<comment type="caution">
    <text evidence="2">The sequence shown here is derived from an EMBL/GenBank/DDBJ whole genome shotgun (WGS) entry which is preliminary data.</text>
</comment>
<dbReference type="EMBL" id="JABXBU010000015">
    <property type="protein sequence ID" value="KAF8788365.1"/>
    <property type="molecule type" value="Genomic_DNA"/>
</dbReference>
<evidence type="ECO:0000313" key="2">
    <source>
        <dbReference type="EMBL" id="KAF8788365.1"/>
    </source>
</evidence>